<comment type="caution">
    <text evidence="1">The sequence shown here is derived from an EMBL/GenBank/DDBJ whole genome shotgun (WGS) entry which is preliminary data.</text>
</comment>
<dbReference type="Proteomes" id="UP001549076">
    <property type="component" value="Unassembled WGS sequence"/>
</dbReference>
<proteinExistence type="predicted"/>
<evidence type="ECO:0000313" key="2">
    <source>
        <dbReference type="Proteomes" id="UP001549076"/>
    </source>
</evidence>
<accession>A0ABV2MV72</accession>
<protein>
    <submittedName>
        <fullName evidence="1">Uncharacterized protein</fullName>
    </submittedName>
</protein>
<reference evidence="1 2" key="1">
    <citation type="submission" date="2024-06" db="EMBL/GenBank/DDBJ databases">
        <title>Genomic Encyclopedia of Type Strains, Phase IV (KMG-IV): sequencing the most valuable type-strain genomes for metagenomic binning, comparative biology and taxonomic classification.</title>
        <authorList>
            <person name="Goeker M."/>
        </authorList>
    </citation>
    <scope>NUCLEOTIDE SEQUENCE [LARGE SCALE GENOMIC DNA]</scope>
    <source>
        <strain evidence="1 2">DSM 27865</strain>
    </source>
</reference>
<name>A0ABV2MV72_9HYPH</name>
<evidence type="ECO:0000313" key="1">
    <source>
        <dbReference type="EMBL" id="MET3790700.1"/>
    </source>
</evidence>
<gene>
    <name evidence="1" type="ORF">ABID37_000891</name>
</gene>
<sequence length="80" mass="8909">MIIDPDFREVDEPVVTLQMSLSQAEALSSGMSDLLCWANGFMAAKGEDFRFDPMGTHQIRELNIALKSAMARAEKEETSE</sequence>
<keyword evidence="2" id="KW-1185">Reference proteome</keyword>
<dbReference type="EMBL" id="JBEPML010000002">
    <property type="protein sequence ID" value="MET3790700.1"/>
    <property type="molecule type" value="Genomic_DNA"/>
</dbReference>
<organism evidence="1 2">
    <name type="scientific">Aquamicrobium terrae</name>
    <dbReference type="NCBI Taxonomy" id="1324945"/>
    <lineage>
        <taxon>Bacteria</taxon>
        <taxon>Pseudomonadati</taxon>
        <taxon>Pseudomonadota</taxon>
        <taxon>Alphaproteobacteria</taxon>
        <taxon>Hyphomicrobiales</taxon>
        <taxon>Phyllobacteriaceae</taxon>
        <taxon>Aquamicrobium</taxon>
    </lineage>
</organism>
<dbReference type="RefSeq" id="WP_354192890.1">
    <property type="nucleotide sequence ID" value="NZ_JBEPML010000002.1"/>
</dbReference>